<evidence type="ECO:0000256" key="6">
    <source>
        <dbReference type="ARBA" id="ARBA00022628"/>
    </source>
</evidence>
<name>A0A438BCX3_9NOCA</name>
<evidence type="ECO:0000256" key="9">
    <source>
        <dbReference type="NCBIfam" id="TIGR00642"/>
    </source>
</evidence>
<dbReference type="Proteomes" id="UP000286208">
    <property type="component" value="Unassembled WGS sequence"/>
</dbReference>
<dbReference type="GO" id="GO:0004494">
    <property type="term" value="F:methylmalonyl-CoA mutase activity"/>
    <property type="evidence" value="ECO:0007669"/>
    <property type="project" value="UniProtKB-UniRule"/>
</dbReference>
<dbReference type="Pfam" id="PF01642">
    <property type="entry name" value="MM_CoA_mutase"/>
    <property type="match status" value="1"/>
</dbReference>
<dbReference type="GO" id="GO:0019678">
    <property type="term" value="P:propionate metabolic process, methylmalonyl pathway"/>
    <property type="evidence" value="ECO:0007669"/>
    <property type="project" value="TreeGrafter"/>
</dbReference>
<dbReference type="AlphaFoldDB" id="A0A438BCX3"/>
<organism evidence="11 12">
    <name type="scientific">Prescottella agglutinans</name>
    <dbReference type="NCBI Taxonomy" id="1644129"/>
    <lineage>
        <taxon>Bacteria</taxon>
        <taxon>Bacillati</taxon>
        <taxon>Actinomycetota</taxon>
        <taxon>Actinomycetes</taxon>
        <taxon>Mycobacteriales</taxon>
        <taxon>Nocardiaceae</taxon>
        <taxon>Prescottella</taxon>
    </lineage>
</organism>
<dbReference type="PANTHER" id="PTHR48101">
    <property type="entry name" value="METHYLMALONYL-COA MUTASE, MITOCHONDRIAL-RELATED"/>
    <property type="match status" value="1"/>
</dbReference>
<evidence type="ECO:0000313" key="12">
    <source>
        <dbReference type="Proteomes" id="UP000286208"/>
    </source>
</evidence>
<dbReference type="Gene3D" id="3.20.20.240">
    <property type="entry name" value="Methylmalonyl-CoA mutase"/>
    <property type="match status" value="1"/>
</dbReference>
<dbReference type="Gene3D" id="3.40.50.280">
    <property type="entry name" value="Cobalamin-binding domain"/>
    <property type="match status" value="1"/>
</dbReference>
<dbReference type="EC" id="5.4.99.2" evidence="9"/>
<gene>
    <name evidence="11" type="primary">mutA</name>
    <name evidence="11" type="ORF">EGT67_15250</name>
</gene>
<evidence type="ECO:0000256" key="8">
    <source>
        <dbReference type="ARBA" id="ARBA00023285"/>
    </source>
</evidence>
<comment type="cofactor">
    <cofactor evidence="2">
        <name>adenosylcob(III)alamin</name>
        <dbReference type="ChEBI" id="CHEBI:18408"/>
    </cofactor>
</comment>
<evidence type="ECO:0000313" key="11">
    <source>
        <dbReference type="EMBL" id="RVW08860.1"/>
    </source>
</evidence>
<dbReference type="InterPro" id="IPR016176">
    <property type="entry name" value="Cbl-dep_enz_cat"/>
</dbReference>
<comment type="pathway">
    <text evidence="3">Metabolic intermediate metabolism; propanoyl-CoA degradation; succinyl-CoA from propanoyl-CoA: step 3/3.</text>
</comment>
<dbReference type="InterPro" id="IPR058549">
    <property type="entry name" value="MeMalonylCoA_mutase_a/b_site"/>
</dbReference>
<dbReference type="InterPro" id="IPR004608">
    <property type="entry name" value="MMCoA_mutase_b"/>
</dbReference>
<dbReference type="EMBL" id="RKLP01000007">
    <property type="protein sequence ID" value="RVW08860.1"/>
    <property type="molecule type" value="Genomic_DNA"/>
</dbReference>
<dbReference type="CDD" id="cd03677">
    <property type="entry name" value="MM_CoA_mutase_beta"/>
    <property type="match status" value="1"/>
</dbReference>
<dbReference type="PANTHER" id="PTHR48101:SF4">
    <property type="entry name" value="METHYLMALONYL-COA MUTASE, MITOCHONDRIAL"/>
    <property type="match status" value="1"/>
</dbReference>
<keyword evidence="7 11" id="KW-0413">Isomerase</keyword>
<comment type="similarity">
    <text evidence="4">Belongs to the methylmalonyl-CoA mutase family.</text>
</comment>
<dbReference type="OrthoDB" id="9762378at2"/>
<dbReference type="SUPFAM" id="SSF51703">
    <property type="entry name" value="Cobalamin (vitamin B12)-dependent enzymes"/>
    <property type="match status" value="1"/>
</dbReference>
<evidence type="ECO:0000259" key="10">
    <source>
        <dbReference type="Pfam" id="PF01642"/>
    </source>
</evidence>
<evidence type="ECO:0000256" key="7">
    <source>
        <dbReference type="ARBA" id="ARBA00023235"/>
    </source>
</evidence>
<dbReference type="GO" id="GO:0019652">
    <property type="term" value="P:lactate fermentation to propionate and acetate"/>
    <property type="evidence" value="ECO:0007669"/>
    <property type="project" value="InterPro"/>
</dbReference>
<evidence type="ECO:0000256" key="5">
    <source>
        <dbReference type="ARBA" id="ARBA00011870"/>
    </source>
</evidence>
<dbReference type="GO" id="GO:0005737">
    <property type="term" value="C:cytoplasm"/>
    <property type="evidence" value="ECO:0007669"/>
    <property type="project" value="TreeGrafter"/>
</dbReference>
<evidence type="ECO:0000256" key="4">
    <source>
        <dbReference type="ARBA" id="ARBA00008465"/>
    </source>
</evidence>
<keyword evidence="6" id="KW-0846">Cobalamin</keyword>
<dbReference type="UniPathway" id="UPA00945">
    <property type="reaction ID" value="UER00910"/>
</dbReference>
<dbReference type="RefSeq" id="WP_127916923.1">
    <property type="nucleotide sequence ID" value="NZ_RKLP01000007.1"/>
</dbReference>
<comment type="catalytic activity">
    <reaction evidence="1">
        <text>(R)-methylmalonyl-CoA = succinyl-CoA</text>
        <dbReference type="Rhea" id="RHEA:22888"/>
        <dbReference type="ChEBI" id="CHEBI:57292"/>
        <dbReference type="ChEBI" id="CHEBI:57326"/>
        <dbReference type="EC" id="5.4.99.2"/>
    </reaction>
</comment>
<dbReference type="PROSITE" id="PS00544">
    <property type="entry name" value="METMALONYL_COA_MUTASE"/>
    <property type="match status" value="1"/>
</dbReference>
<evidence type="ECO:0000256" key="1">
    <source>
        <dbReference type="ARBA" id="ARBA00000290"/>
    </source>
</evidence>
<dbReference type="NCBIfam" id="TIGR00642">
    <property type="entry name" value="mmCoA_mut_beta"/>
    <property type="match status" value="1"/>
</dbReference>
<reference evidence="11 12" key="1">
    <citation type="submission" date="2018-11" db="EMBL/GenBank/DDBJ databases">
        <title>Rhodococcus spongicola sp. nov. and Rhodococcus xishaensis sp. nov. from marine sponges.</title>
        <authorList>
            <person name="Li L."/>
            <person name="Lin H.W."/>
        </authorList>
    </citation>
    <scope>NUCLEOTIDE SEQUENCE [LARGE SCALE GENOMIC DNA]</scope>
    <source>
        <strain evidence="11 12">CCTCC AB2014297</strain>
    </source>
</reference>
<proteinExistence type="inferred from homology"/>
<keyword evidence="12" id="KW-1185">Reference proteome</keyword>
<dbReference type="InterPro" id="IPR006099">
    <property type="entry name" value="MeMalonylCoA_mutase_a/b_cat"/>
</dbReference>
<comment type="subunit">
    <text evidence="5">Heterodimer of an alpha and a beta chain.</text>
</comment>
<dbReference type="GO" id="GO:0031419">
    <property type="term" value="F:cobalamin binding"/>
    <property type="evidence" value="ECO:0007669"/>
    <property type="project" value="UniProtKB-KW"/>
</dbReference>
<comment type="caution">
    <text evidence="11">The sequence shown here is derived from an EMBL/GenBank/DDBJ whole genome shotgun (WGS) entry which is preliminary data.</text>
</comment>
<evidence type="ECO:0000256" key="3">
    <source>
        <dbReference type="ARBA" id="ARBA00005146"/>
    </source>
</evidence>
<evidence type="ECO:0000256" key="2">
    <source>
        <dbReference type="ARBA" id="ARBA00001922"/>
    </source>
</evidence>
<protein>
    <recommendedName>
        <fullName evidence="9">Methylmalonyl-CoA mutase small subunit</fullName>
        <ecNumber evidence="9">5.4.99.2</ecNumber>
    </recommendedName>
</protein>
<feature type="domain" description="Methylmalonyl-CoA mutase alpha/beta chain catalytic" evidence="10">
    <location>
        <begin position="214"/>
        <end position="493"/>
    </location>
</feature>
<keyword evidence="8" id="KW-0170">Cobalt</keyword>
<sequence>MSPASEAEDAARAYSEWQQAVAGVLAKSRRVDAAELGPEPQKLLETTTYDGVTVSPLYSGRDELPEAPLPGQFPFVRGADGSRDVNSGWLVAARFGQGAQNGADVNRTILDGLENGVSAVSLSVGGTNLPVAALDLALTGVLLDLAPLTLDAGADTVAATQQLYALVDQRAAAGDGVADRAQVRIGLGASPLTDAFSGAAGVELADAVALADAAAARAETVRAITVDGTAFHNAGAGDAEELGAAVAAGVEYLRALAEQGLTISAALGQLEFRLAATDDQFQTIAKFRAGRQVWARVAQVCGASEFGGAVQHAVTSAAMMAQRDPWVNMLRTTLAAFGAGVGGADSVTVLPFDVALPAGAAGVSKSFSERIARNTQLLLLEESHLGRVLDPGAGSWYVEQLTQQVAEKAWEFFQQIEAAGGYRAALAAGIIADRVAATKAARDSDIAHRRTAVTGVNEFPNLGEDPLPAGAAEAGATVARYAAAFEALRDRSDAFLAANGARPQVFLAPLGPVAEHNVRSTFATNLLASGGIEAVNPGPLDPTDGSIAPAVKESGAKIAVLCGTDKRYGEQGAAAVAALREAGIEQVLLAGPEKIFAEVEGAERPDGFLTARIDAVAALTALLDAIDGDNK</sequence>
<accession>A0A438BCX3</accession>